<feature type="region of interest" description="Disordered" evidence="2">
    <location>
        <begin position="340"/>
        <end position="361"/>
    </location>
</feature>
<evidence type="ECO:0000313" key="3">
    <source>
        <dbReference type="EMBL" id="KAJ8348772.1"/>
    </source>
</evidence>
<feature type="coiled-coil region" evidence="1">
    <location>
        <begin position="29"/>
        <end position="56"/>
    </location>
</feature>
<evidence type="ECO:0000256" key="2">
    <source>
        <dbReference type="SAM" id="MobiDB-lite"/>
    </source>
</evidence>
<evidence type="ECO:0000256" key="1">
    <source>
        <dbReference type="SAM" id="Coils"/>
    </source>
</evidence>
<proteinExistence type="predicted"/>
<reference evidence="3" key="1">
    <citation type="journal article" date="2023" name="Science">
        <title>Genome structures resolve the early diversification of teleost fishes.</title>
        <authorList>
            <person name="Parey E."/>
            <person name="Louis A."/>
            <person name="Montfort J."/>
            <person name="Bouchez O."/>
            <person name="Roques C."/>
            <person name="Iampietro C."/>
            <person name="Lluch J."/>
            <person name="Castinel A."/>
            <person name="Donnadieu C."/>
            <person name="Desvignes T."/>
            <person name="Floi Bucao C."/>
            <person name="Jouanno E."/>
            <person name="Wen M."/>
            <person name="Mejri S."/>
            <person name="Dirks R."/>
            <person name="Jansen H."/>
            <person name="Henkel C."/>
            <person name="Chen W.J."/>
            <person name="Zahm M."/>
            <person name="Cabau C."/>
            <person name="Klopp C."/>
            <person name="Thompson A.W."/>
            <person name="Robinson-Rechavi M."/>
            <person name="Braasch I."/>
            <person name="Lecointre G."/>
            <person name="Bobe J."/>
            <person name="Postlethwait J.H."/>
            <person name="Berthelot C."/>
            <person name="Roest Crollius H."/>
            <person name="Guiguen Y."/>
        </authorList>
    </citation>
    <scope>NUCLEOTIDE SEQUENCE</scope>
    <source>
        <strain evidence="3">WJC10195</strain>
    </source>
</reference>
<dbReference type="SUPFAM" id="SSF47353">
    <property type="entry name" value="Retrovirus capsid dimerization domain-like"/>
    <property type="match status" value="1"/>
</dbReference>
<gene>
    <name evidence="3" type="ORF">SKAU_G00273610</name>
</gene>
<sequence length="383" mass="42411">MASTRQLEKTRSEELRRLRAEVEAFAFDKQNWAVQSTAMQRRIAELEQELARSQDYTEALEICCGKVGLPVSAIRQAGSAVASGDAQEDSDEEEVLSLYGKPRRQTVSFEEGPETPRRSAGPTPELRDVWQIVLLTIPEELKSQLSEELRTGTIMVKDEEDEDSDVYNRLKAALLQLRGPTHAAWHKILDIKQAPKEAFEVYAERMWVSFKEHSGVENATRDQEVILQLLKNNAGNYIQQALANGADPPENTFRSLVDWASKIEGRLAKQGKPRAIAATQWVAEGKGGASPQESGTSPRLGCPFCNKPSHGLNQCWKLREALGLPRQSSQSILRDLQAIRSGSQKSGEQSSTAQKLKNASDDNPYSALQAALAALAINQQDML</sequence>
<accession>A0A9Q1F0R7</accession>
<feature type="region of interest" description="Disordered" evidence="2">
    <location>
        <begin position="102"/>
        <end position="123"/>
    </location>
</feature>
<dbReference type="OrthoDB" id="8939096at2759"/>
<protein>
    <recommendedName>
        <fullName evidence="5">Gag protein</fullName>
    </recommendedName>
</protein>
<dbReference type="EMBL" id="JAINUF010000010">
    <property type="protein sequence ID" value="KAJ8348772.1"/>
    <property type="molecule type" value="Genomic_DNA"/>
</dbReference>
<comment type="caution">
    <text evidence="3">The sequence shown here is derived from an EMBL/GenBank/DDBJ whole genome shotgun (WGS) entry which is preliminary data.</text>
</comment>
<dbReference type="AlphaFoldDB" id="A0A9Q1F0R7"/>
<dbReference type="Proteomes" id="UP001152622">
    <property type="component" value="Chromosome 10"/>
</dbReference>
<name>A0A9Q1F0R7_SYNKA</name>
<evidence type="ECO:0008006" key="5">
    <source>
        <dbReference type="Google" id="ProtNLM"/>
    </source>
</evidence>
<keyword evidence="4" id="KW-1185">Reference proteome</keyword>
<keyword evidence="1" id="KW-0175">Coiled coil</keyword>
<organism evidence="3 4">
    <name type="scientific">Synaphobranchus kaupii</name>
    <name type="common">Kaup's arrowtooth eel</name>
    <dbReference type="NCBI Taxonomy" id="118154"/>
    <lineage>
        <taxon>Eukaryota</taxon>
        <taxon>Metazoa</taxon>
        <taxon>Chordata</taxon>
        <taxon>Craniata</taxon>
        <taxon>Vertebrata</taxon>
        <taxon>Euteleostomi</taxon>
        <taxon>Actinopterygii</taxon>
        <taxon>Neopterygii</taxon>
        <taxon>Teleostei</taxon>
        <taxon>Anguilliformes</taxon>
        <taxon>Synaphobranchidae</taxon>
        <taxon>Synaphobranchus</taxon>
    </lineage>
</organism>
<evidence type="ECO:0000313" key="4">
    <source>
        <dbReference type="Proteomes" id="UP001152622"/>
    </source>
</evidence>